<organism evidence="7 8">
    <name type="scientific">Brevibacterium aurantiacum</name>
    <dbReference type="NCBI Taxonomy" id="273384"/>
    <lineage>
        <taxon>Bacteria</taxon>
        <taxon>Bacillati</taxon>
        <taxon>Actinomycetota</taxon>
        <taxon>Actinomycetes</taxon>
        <taxon>Micrococcales</taxon>
        <taxon>Brevibacteriaceae</taxon>
        <taxon>Brevibacterium</taxon>
    </lineage>
</organism>
<dbReference type="Gene3D" id="1.10.1040.10">
    <property type="entry name" value="N-(1-d-carboxylethyl)-l-norvaline Dehydrogenase, domain 2"/>
    <property type="match status" value="1"/>
</dbReference>
<dbReference type="PIRSF" id="PIRSF000103">
    <property type="entry name" value="HIBADH"/>
    <property type="match status" value="1"/>
</dbReference>
<evidence type="ECO:0000259" key="5">
    <source>
        <dbReference type="Pfam" id="PF03446"/>
    </source>
</evidence>
<evidence type="ECO:0000256" key="1">
    <source>
        <dbReference type="ARBA" id="ARBA00009080"/>
    </source>
</evidence>
<evidence type="ECO:0000313" key="7">
    <source>
        <dbReference type="EMBL" id="PCC55109.1"/>
    </source>
</evidence>
<dbReference type="PANTHER" id="PTHR22981">
    <property type="entry name" value="3-HYDROXYISOBUTYRATE DEHYDROGENASE-RELATED"/>
    <property type="match status" value="1"/>
</dbReference>
<comment type="similarity">
    <text evidence="1">Belongs to the HIBADH-related family.</text>
</comment>
<dbReference type="InterPro" id="IPR013328">
    <property type="entry name" value="6PGD_dom2"/>
</dbReference>
<accession>A0A2A3ZU44</accession>
<dbReference type="AlphaFoldDB" id="A0A2A3ZU44"/>
<feature type="domain" description="3-hydroxyisobutyrate dehydrogenase-like NAD-binding" evidence="6">
    <location>
        <begin position="167"/>
        <end position="287"/>
    </location>
</feature>
<dbReference type="Pfam" id="PF03446">
    <property type="entry name" value="NAD_binding_2"/>
    <property type="match status" value="1"/>
</dbReference>
<evidence type="ECO:0000256" key="3">
    <source>
        <dbReference type="ARBA" id="ARBA00023027"/>
    </source>
</evidence>
<gene>
    <name evidence="7" type="ORF">CIK59_02805</name>
</gene>
<dbReference type="Gene3D" id="3.40.50.720">
    <property type="entry name" value="NAD(P)-binding Rossmann-like Domain"/>
    <property type="match status" value="1"/>
</dbReference>
<proteinExistence type="inferred from homology"/>
<dbReference type="InterPro" id="IPR015815">
    <property type="entry name" value="HIBADH-related"/>
</dbReference>
<dbReference type="Proteomes" id="UP000217881">
    <property type="component" value="Unassembled WGS sequence"/>
</dbReference>
<evidence type="ECO:0000313" key="8">
    <source>
        <dbReference type="Proteomes" id="UP000217881"/>
    </source>
</evidence>
<evidence type="ECO:0000256" key="4">
    <source>
        <dbReference type="PIRSR" id="PIRSR000103-1"/>
    </source>
</evidence>
<dbReference type="InterPro" id="IPR036291">
    <property type="entry name" value="NAD(P)-bd_dom_sf"/>
</dbReference>
<dbReference type="GO" id="GO:0051287">
    <property type="term" value="F:NAD binding"/>
    <property type="evidence" value="ECO:0007669"/>
    <property type="project" value="InterPro"/>
</dbReference>
<dbReference type="GO" id="GO:0050661">
    <property type="term" value="F:NADP binding"/>
    <property type="evidence" value="ECO:0007669"/>
    <property type="project" value="InterPro"/>
</dbReference>
<comment type="caution">
    <text evidence="7">The sequence shown here is derived from an EMBL/GenBank/DDBJ whole genome shotgun (WGS) entry which is preliminary data.</text>
</comment>
<dbReference type="SUPFAM" id="SSF51735">
    <property type="entry name" value="NAD(P)-binding Rossmann-fold domains"/>
    <property type="match status" value="1"/>
</dbReference>
<reference evidence="7 8" key="1">
    <citation type="journal article" date="2017" name="Elife">
        <title>Extensive horizontal gene transfer in cheese-associated bacteria.</title>
        <authorList>
            <person name="Bonham K.S."/>
            <person name="Wolfe B.E."/>
            <person name="Dutton R.J."/>
        </authorList>
    </citation>
    <scope>NUCLEOTIDE SEQUENCE [LARGE SCALE GENOMIC DNA]</scope>
    <source>
        <strain evidence="7 8">738_8</strain>
    </source>
</reference>
<dbReference type="InterPro" id="IPR006115">
    <property type="entry name" value="6PGDH_NADP-bd"/>
</dbReference>
<dbReference type="PANTHER" id="PTHR22981:SF7">
    <property type="entry name" value="3-HYDROXYISOBUTYRATE DEHYDROGENASE, MITOCHONDRIAL"/>
    <property type="match status" value="1"/>
</dbReference>
<feature type="active site" evidence="4">
    <location>
        <position position="173"/>
    </location>
</feature>
<feature type="domain" description="6-phosphogluconate dehydrogenase NADP-binding" evidence="5">
    <location>
        <begin position="7"/>
        <end position="162"/>
    </location>
</feature>
<dbReference type="EMBL" id="NRHA01000005">
    <property type="protein sequence ID" value="PCC55109.1"/>
    <property type="molecule type" value="Genomic_DNA"/>
</dbReference>
<dbReference type="Pfam" id="PF14833">
    <property type="entry name" value="NAD_binding_11"/>
    <property type="match status" value="1"/>
</dbReference>
<dbReference type="InterPro" id="IPR029154">
    <property type="entry name" value="HIBADH-like_NADP-bd"/>
</dbReference>
<sequence length="298" mass="31295">MSDRLRRVGLIGLGNMGHPIGTRWLAAGREVIGFDLSADARASFAHDRGEVTDSLDGAASDVDAVVLLLPNSQVVDHVVSSLLEGEVLRKDTLIIDMSSAEPERTKSNATDAARRGFSLIDAPISGGVVGAENGTLTVMLGADTETVPEVEPLLTELGTFVHVGEVGSGHAAKALNNLLSATHLWATSEAVAIGERFGIEPGALLNVINGSSGRSGSSQVKWPKFILSGGFDSGFSAALMLKDAKIAAGLMRTFDVRSEVAEQIVSMWQAAVDDLPTGADHTEIAKWIRDRSKSAVRG</sequence>
<keyword evidence="2" id="KW-0560">Oxidoreductase</keyword>
<name>A0A2A3ZU44_BREAU</name>
<keyword evidence="3" id="KW-0520">NAD</keyword>
<dbReference type="GO" id="GO:0016616">
    <property type="term" value="F:oxidoreductase activity, acting on the CH-OH group of donors, NAD or NADP as acceptor"/>
    <property type="evidence" value="ECO:0007669"/>
    <property type="project" value="TreeGrafter"/>
</dbReference>
<dbReference type="RefSeq" id="WP_096145690.1">
    <property type="nucleotide sequence ID" value="NZ_NRHA01000005.1"/>
</dbReference>
<evidence type="ECO:0008006" key="9">
    <source>
        <dbReference type="Google" id="ProtNLM"/>
    </source>
</evidence>
<evidence type="ECO:0000259" key="6">
    <source>
        <dbReference type="Pfam" id="PF14833"/>
    </source>
</evidence>
<evidence type="ECO:0000256" key="2">
    <source>
        <dbReference type="ARBA" id="ARBA00023002"/>
    </source>
</evidence>
<dbReference type="InterPro" id="IPR008927">
    <property type="entry name" value="6-PGluconate_DH-like_C_sf"/>
</dbReference>
<dbReference type="SUPFAM" id="SSF48179">
    <property type="entry name" value="6-phosphogluconate dehydrogenase C-terminal domain-like"/>
    <property type="match status" value="1"/>
</dbReference>
<protein>
    <recommendedName>
        <fullName evidence="9">3-hydroxyisobutyrate dehydrogenase</fullName>
    </recommendedName>
</protein>